<dbReference type="GO" id="GO:0042597">
    <property type="term" value="C:periplasmic space"/>
    <property type="evidence" value="ECO:0007669"/>
    <property type="project" value="UniProtKB-SubCell"/>
</dbReference>
<evidence type="ECO:0000259" key="8">
    <source>
        <dbReference type="Pfam" id="PF10411"/>
    </source>
</evidence>
<feature type="domain" description="Disulphide bond isomerase DsbC/G N-terminal" evidence="8">
    <location>
        <begin position="23"/>
        <end position="88"/>
    </location>
</feature>
<dbReference type="InterPro" id="IPR051470">
    <property type="entry name" value="Thiol:disulfide_interchange"/>
</dbReference>
<dbReference type="InterPro" id="IPR033954">
    <property type="entry name" value="DiS-bond_Isoase_DsbC/G"/>
</dbReference>
<reference evidence="10 11" key="1">
    <citation type="submission" date="2018-07" db="EMBL/GenBank/DDBJ databases">
        <title>Genomic Encyclopedia of Type Strains, Phase IV (KMG-IV): sequencing the most valuable type-strain genomes for metagenomic binning, comparative biology and taxonomic classification.</title>
        <authorList>
            <person name="Goeker M."/>
        </authorList>
    </citation>
    <scope>NUCLEOTIDE SEQUENCE [LARGE SCALE GENOMIC DNA]</scope>
    <source>
        <strain evidence="10 11">DSM 26407</strain>
    </source>
</reference>
<evidence type="ECO:0000256" key="2">
    <source>
        <dbReference type="ARBA" id="ARBA00009813"/>
    </source>
</evidence>
<organism evidence="10 11">
    <name type="scientific">Thioalbus denitrificans</name>
    <dbReference type="NCBI Taxonomy" id="547122"/>
    <lineage>
        <taxon>Bacteria</taxon>
        <taxon>Pseudomonadati</taxon>
        <taxon>Pseudomonadota</taxon>
        <taxon>Gammaproteobacteria</taxon>
        <taxon>Chromatiales</taxon>
        <taxon>Ectothiorhodospiraceae</taxon>
        <taxon>Thioalbus</taxon>
    </lineage>
</organism>
<accession>A0A369C7C0</accession>
<feature type="domain" description="Thioredoxin-like fold" evidence="9">
    <location>
        <begin position="114"/>
        <end position="235"/>
    </location>
</feature>
<evidence type="ECO:0000256" key="5">
    <source>
        <dbReference type="ARBA" id="ARBA00023157"/>
    </source>
</evidence>
<comment type="function">
    <text evidence="7">Required for disulfide bond formation in some periplasmic proteins. Acts by transferring its disulfide bond to other proteins and is reduced in the process.</text>
</comment>
<feature type="chain" id="PRO_5016477352" description="Thiol:disulfide interchange protein" evidence="7">
    <location>
        <begin position="22"/>
        <end position="237"/>
    </location>
</feature>
<evidence type="ECO:0000256" key="7">
    <source>
        <dbReference type="RuleBase" id="RU364038"/>
    </source>
</evidence>
<dbReference type="InterPro" id="IPR012336">
    <property type="entry name" value="Thioredoxin-like_fold"/>
</dbReference>
<evidence type="ECO:0000256" key="4">
    <source>
        <dbReference type="ARBA" id="ARBA00022764"/>
    </source>
</evidence>
<protein>
    <recommendedName>
        <fullName evidence="7">Thiol:disulfide interchange protein</fullName>
    </recommendedName>
</protein>
<dbReference type="Gene3D" id="3.10.450.70">
    <property type="entry name" value="Disulphide bond isomerase, DsbC/G, N-terminal"/>
    <property type="match status" value="1"/>
</dbReference>
<comment type="subcellular location">
    <subcellularLocation>
        <location evidence="1 7">Periplasm</location>
    </subcellularLocation>
</comment>
<evidence type="ECO:0000313" key="11">
    <source>
        <dbReference type="Proteomes" id="UP000252707"/>
    </source>
</evidence>
<dbReference type="OrthoDB" id="12976at2"/>
<dbReference type="InterPro" id="IPR009094">
    <property type="entry name" value="DiS-bond_isomerase_DsbC/G_N_sf"/>
</dbReference>
<keyword evidence="11" id="KW-1185">Reference proteome</keyword>
<evidence type="ECO:0000256" key="3">
    <source>
        <dbReference type="ARBA" id="ARBA00022729"/>
    </source>
</evidence>
<dbReference type="EMBL" id="QPJY01000006">
    <property type="protein sequence ID" value="RCX29809.1"/>
    <property type="molecule type" value="Genomic_DNA"/>
</dbReference>
<keyword evidence="3 7" id="KW-0732">Signal</keyword>
<dbReference type="Pfam" id="PF13098">
    <property type="entry name" value="Thioredoxin_2"/>
    <property type="match status" value="1"/>
</dbReference>
<proteinExistence type="inferred from homology"/>
<evidence type="ECO:0000313" key="10">
    <source>
        <dbReference type="EMBL" id="RCX29809.1"/>
    </source>
</evidence>
<evidence type="ECO:0000256" key="6">
    <source>
        <dbReference type="ARBA" id="ARBA00023284"/>
    </source>
</evidence>
<dbReference type="InterPro" id="IPR018950">
    <property type="entry name" value="DiS-bond_isomerase_DsbC/G_N"/>
</dbReference>
<comment type="similarity">
    <text evidence="2 7">Belongs to the thioredoxin family. DsbC subfamily.</text>
</comment>
<feature type="signal peptide" evidence="7">
    <location>
        <begin position="1"/>
        <end position="21"/>
    </location>
</feature>
<name>A0A369C7C0_9GAMM</name>
<gene>
    <name evidence="10" type="ORF">DFQ59_10641</name>
</gene>
<evidence type="ECO:0000259" key="9">
    <source>
        <dbReference type="Pfam" id="PF13098"/>
    </source>
</evidence>
<dbReference type="Pfam" id="PF10411">
    <property type="entry name" value="DsbC_N"/>
    <property type="match status" value="1"/>
</dbReference>
<dbReference type="RefSeq" id="WP_114280029.1">
    <property type="nucleotide sequence ID" value="NZ_QPJY01000006.1"/>
</dbReference>
<sequence>MLNRYAGALALCLAGTGTVLAAEGAQESVADAMAQVFGAENVKSVTATPVPGLNEVVLDGEVIYVSDDGRYLIQGNLVDIQERRNLTEERRGEMRAEAISALDEKDMVVFAPAGDVKHTLTVFTDPDCPYCRKLHSEVPQLNAAGVKVRYLAFPRQGIPSPGYDKAVSVWCAEDRAAAMTAAKSGAEVESRTCDNPVMDQLQTGMRLGVRGTPTIITETGRTFPGYVPAAELLNQLD</sequence>
<keyword evidence="5" id="KW-1015">Disulfide bond</keyword>
<dbReference type="Proteomes" id="UP000252707">
    <property type="component" value="Unassembled WGS sequence"/>
</dbReference>
<evidence type="ECO:0000256" key="1">
    <source>
        <dbReference type="ARBA" id="ARBA00004418"/>
    </source>
</evidence>
<dbReference type="PANTHER" id="PTHR35272:SF3">
    <property type="entry name" value="THIOL:DISULFIDE INTERCHANGE PROTEIN DSBC"/>
    <property type="match status" value="1"/>
</dbReference>
<dbReference type="CDD" id="cd03020">
    <property type="entry name" value="DsbA_DsbC_DsbG"/>
    <property type="match status" value="1"/>
</dbReference>
<dbReference type="SUPFAM" id="SSF54423">
    <property type="entry name" value="DsbC/DsbG N-terminal domain-like"/>
    <property type="match status" value="1"/>
</dbReference>
<keyword evidence="6 7" id="KW-0676">Redox-active center</keyword>
<keyword evidence="4 7" id="KW-0574">Periplasm</keyword>
<dbReference type="Gene3D" id="3.40.30.10">
    <property type="entry name" value="Glutaredoxin"/>
    <property type="match status" value="1"/>
</dbReference>
<dbReference type="AlphaFoldDB" id="A0A369C7C0"/>
<dbReference type="PANTHER" id="PTHR35272">
    <property type="entry name" value="THIOL:DISULFIDE INTERCHANGE PROTEIN DSBC-RELATED"/>
    <property type="match status" value="1"/>
</dbReference>
<comment type="caution">
    <text evidence="10">The sequence shown here is derived from an EMBL/GenBank/DDBJ whole genome shotgun (WGS) entry which is preliminary data.</text>
</comment>
<dbReference type="SUPFAM" id="SSF52833">
    <property type="entry name" value="Thioredoxin-like"/>
    <property type="match status" value="1"/>
</dbReference>
<dbReference type="InterPro" id="IPR036249">
    <property type="entry name" value="Thioredoxin-like_sf"/>
</dbReference>